<reference evidence="2 3" key="1">
    <citation type="submission" date="2016-07" db="EMBL/GenBank/DDBJ databases">
        <title>Multiple horizontal gene transfer events from other fungi enriched the ability of initially mycotrophic Trichoderma (Ascomycota) to feed on dead plant biomass.</title>
        <authorList>
            <consortium name="DOE Joint Genome Institute"/>
            <person name="Aerts A."/>
            <person name="Atanasova L."/>
            <person name="Chenthamara K."/>
            <person name="Zhang J."/>
            <person name="Grujic M."/>
            <person name="Henrissat B."/>
            <person name="Kuo A."/>
            <person name="Salamov A."/>
            <person name="Lipzen A."/>
            <person name="Labutti K."/>
            <person name="Barry K."/>
            <person name="Miao Y."/>
            <person name="Rahimi M.J."/>
            <person name="Shen Q."/>
            <person name="Grigoriev I.V."/>
            <person name="Kubicek C.P."/>
            <person name="Druzhinina I.S."/>
        </authorList>
    </citation>
    <scope>NUCLEOTIDE SEQUENCE [LARGE SCALE GENOMIC DNA]</scope>
    <source>
        <strain evidence="2 3">ATCC 18648</strain>
    </source>
</reference>
<feature type="region of interest" description="Disordered" evidence="1">
    <location>
        <begin position="67"/>
        <end position="93"/>
    </location>
</feature>
<accession>A0A2T4BX21</accession>
<evidence type="ECO:0000313" key="3">
    <source>
        <dbReference type="Proteomes" id="UP000240760"/>
    </source>
</evidence>
<feature type="compositionally biased region" description="Polar residues" evidence="1">
    <location>
        <begin position="67"/>
        <end position="79"/>
    </location>
</feature>
<proteinExistence type="predicted"/>
<dbReference type="AlphaFoldDB" id="A0A2T4BX21"/>
<dbReference type="EMBL" id="KZ679137">
    <property type="protein sequence ID" value="PTB73806.1"/>
    <property type="molecule type" value="Genomic_DNA"/>
</dbReference>
<organism evidence="2 3">
    <name type="scientific">Trichoderma longibrachiatum ATCC 18648</name>
    <dbReference type="NCBI Taxonomy" id="983965"/>
    <lineage>
        <taxon>Eukaryota</taxon>
        <taxon>Fungi</taxon>
        <taxon>Dikarya</taxon>
        <taxon>Ascomycota</taxon>
        <taxon>Pezizomycotina</taxon>
        <taxon>Sordariomycetes</taxon>
        <taxon>Hypocreomycetidae</taxon>
        <taxon>Hypocreales</taxon>
        <taxon>Hypocreaceae</taxon>
        <taxon>Trichoderma</taxon>
    </lineage>
</organism>
<gene>
    <name evidence="2" type="ORF">M440DRAFT_1404011</name>
</gene>
<evidence type="ECO:0000256" key="1">
    <source>
        <dbReference type="SAM" id="MobiDB-lite"/>
    </source>
</evidence>
<dbReference type="Proteomes" id="UP000240760">
    <property type="component" value="Unassembled WGS sequence"/>
</dbReference>
<protein>
    <submittedName>
        <fullName evidence="2">Uncharacterized protein</fullName>
    </submittedName>
</protein>
<sequence length="180" mass="19732">MQNARVPEKSSTFPSPVSSLPSLSSFSPVPMTPGIEYTLSRAPLANPITSMPFRVRADSAALLRRQSFQSPSCHTSNNPPRFPSTGPRGERKRIRRKAQLQEVNTPEIVQLTWPPSPHLAILPILPFLLMPPPAQPALGPSGNKGSTVSRPYSSFSRFDLLLLPHTSKNEDQGVESNTRV</sequence>
<keyword evidence="3" id="KW-1185">Reference proteome</keyword>
<feature type="region of interest" description="Disordered" evidence="1">
    <location>
        <begin position="1"/>
        <end position="29"/>
    </location>
</feature>
<feature type="compositionally biased region" description="Low complexity" evidence="1">
    <location>
        <begin position="10"/>
        <end position="29"/>
    </location>
</feature>
<evidence type="ECO:0000313" key="2">
    <source>
        <dbReference type="EMBL" id="PTB73806.1"/>
    </source>
</evidence>
<name>A0A2T4BX21_TRILO</name>